<comment type="caution">
    <text evidence="5">The sequence shown here is derived from an EMBL/GenBank/DDBJ whole genome shotgun (WGS) entry which is preliminary data.</text>
</comment>
<evidence type="ECO:0000256" key="3">
    <source>
        <dbReference type="ARBA" id="ARBA00022777"/>
    </source>
</evidence>
<name>A0ABX3FNT3_9VIBR</name>
<dbReference type="RefSeq" id="WP_075648566.1">
    <property type="nucleotide sequence ID" value="NZ_AP019658.1"/>
</dbReference>
<evidence type="ECO:0000256" key="4">
    <source>
        <dbReference type="PIRNR" id="PIRNR006078"/>
    </source>
</evidence>
<keyword evidence="6" id="KW-1185">Reference proteome</keyword>
<dbReference type="PIRSF" id="PIRSF006078">
    <property type="entry name" value="GlxK"/>
    <property type="match status" value="1"/>
</dbReference>
<dbReference type="EMBL" id="MJMI01000075">
    <property type="protein sequence ID" value="OLQ94457.1"/>
    <property type="molecule type" value="Genomic_DNA"/>
</dbReference>
<keyword evidence="3 4" id="KW-0418">Kinase</keyword>
<dbReference type="SUPFAM" id="SSF110738">
    <property type="entry name" value="Glycerate kinase I"/>
    <property type="match status" value="1"/>
</dbReference>
<dbReference type="InterPro" id="IPR018197">
    <property type="entry name" value="Glycerate_kinase_RE-like"/>
</dbReference>
<dbReference type="GO" id="GO:0016301">
    <property type="term" value="F:kinase activity"/>
    <property type="evidence" value="ECO:0007669"/>
    <property type="project" value="UniProtKB-KW"/>
</dbReference>
<dbReference type="InterPro" id="IPR018193">
    <property type="entry name" value="Glyc_kinase_flavodox-like_fold"/>
</dbReference>
<dbReference type="NCBIfam" id="TIGR00045">
    <property type="entry name" value="glycerate kinase"/>
    <property type="match status" value="1"/>
</dbReference>
<gene>
    <name evidence="5" type="ORF">BIY21_09075</name>
</gene>
<dbReference type="InterPro" id="IPR036129">
    <property type="entry name" value="Glycerate_kinase_sf"/>
</dbReference>
<evidence type="ECO:0000256" key="1">
    <source>
        <dbReference type="ARBA" id="ARBA00006284"/>
    </source>
</evidence>
<comment type="similarity">
    <text evidence="1 4">Belongs to the glycerate kinase type-1 family.</text>
</comment>
<dbReference type="PANTHER" id="PTHR21599">
    <property type="entry name" value="GLYCERATE KINASE"/>
    <property type="match status" value="1"/>
</dbReference>
<dbReference type="Gene3D" id="3.90.1510.10">
    <property type="entry name" value="Glycerate kinase, domain 2"/>
    <property type="match status" value="1"/>
</dbReference>
<proteinExistence type="inferred from homology"/>
<accession>A0ABX3FNT3</accession>
<dbReference type="Gene3D" id="3.40.50.10350">
    <property type="entry name" value="Glycerate kinase, domain 1"/>
    <property type="match status" value="1"/>
</dbReference>
<dbReference type="Proteomes" id="UP000186206">
    <property type="component" value="Unassembled WGS sequence"/>
</dbReference>
<reference evidence="5 6" key="1">
    <citation type="submission" date="2016-09" db="EMBL/GenBank/DDBJ databases">
        <title>Genomic Taxonomy of the Vibrionaceae.</title>
        <authorList>
            <person name="Gonzalez-Castillo A."/>
            <person name="Gomez-Gil B."/>
            <person name="Enciso-Ibarra K."/>
        </authorList>
    </citation>
    <scope>NUCLEOTIDE SEQUENCE [LARGE SCALE GENOMIC DNA]</scope>
    <source>
        <strain evidence="5 6">CAIM 1731</strain>
    </source>
</reference>
<protein>
    <submittedName>
        <fullName evidence="5">Glycerate kinase</fullName>
    </submittedName>
</protein>
<sequence length="378" mass="38553">MKIVIAPDSYKESLTAMQVATAIESGFRQVLPDAEYIKLPMADGGEGTVQSLVDATGGQVASTVVTGPLGEPVEGFYGLLGDGVSAVVEMAAASGLHLVEPDARNPLNTTSYGTGELIKAALEQGVQHIIIGIGGSATNDGGIGMAQALGARFLDSDGNELAFGGGAIANLEQIDLSGLDPRLQQVRLEVACDVDNPLCGPTGASYVFGPQKGATPAMVEQLDYNLAHYASIIERTTGKDVINQAGAGAAGGLGATLLGLLTASLRPGIQIVIEATNLAEVVKDAALVITGEGRIDSQTIHGKTPMGVAQTAKLYDLPVIGIAGSLASDCNVVHQHGIDAVFSVVPGAVDLPSALKQAAFNVEMTARNVAATWCLVAK</sequence>
<evidence type="ECO:0000256" key="2">
    <source>
        <dbReference type="ARBA" id="ARBA00022679"/>
    </source>
</evidence>
<evidence type="ECO:0000313" key="6">
    <source>
        <dbReference type="Proteomes" id="UP000186206"/>
    </source>
</evidence>
<keyword evidence="2 4" id="KW-0808">Transferase</keyword>
<organism evidence="5 6">
    <name type="scientific">Vibrio ponticus</name>
    <dbReference type="NCBI Taxonomy" id="265668"/>
    <lineage>
        <taxon>Bacteria</taxon>
        <taxon>Pseudomonadati</taxon>
        <taxon>Pseudomonadota</taxon>
        <taxon>Gammaproteobacteria</taxon>
        <taxon>Vibrionales</taxon>
        <taxon>Vibrionaceae</taxon>
        <taxon>Vibrio</taxon>
    </lineage>
</organism>
<dbReference type="InterPro" id="IPR004381">
    <property type="entry name" value="Glycerate_kinase"/>
</dbReference>
<dbReference type="PANTHER" id="PTHR21599:SF0">
    <property type="entry name" value="GLYCERATE KINASE"/>
    <property type="match status" value="1"/>
</dbReference>
<evidence type="ECO:0000313" key="5">
    <source>
        <dbReference type="EMBL" id="OLQ94457.1"/>
    </source>
</evidence>
<dbReference type="Pfam" id="PF02595">
    <property type="entry name" value="Gly_kinase"/>
    <property type="match status" value="1"/>
</dbReference>